<comment type="caution">
    <text evidence="9">The sequence shown here is derived from an EMBL/GenBank/DDBJ whole genome shotgun (WGS) entry which is preliminary data.</text>
</comment>
<keyword evidence="5 6" id="KW-0378">Hydrolase</keyword>
<dbReference type="EMBL" id="SMDC01000005">
    <property type="protein sequence ID" value="TCW35929.1"/>
    <property type="molecule type" value="Genomic_DNA"/>
</dbReference>
<feature type="domain" description="Acylphosphatase-like" evidence="8">
    <location>
        <begin position="13"/>
        <end position="98"/>
    </location>
</feature>
<sequence>MNGMRVSGGARRCCRCLVAGRVQGVWFRGATREQADRLGVSGYARNLPDGRVEVVCCGEAGAVERLRDWLHQGPPAARVETVVCEPLEEGSYHGFVIG</sequence>
<dbReference type="Proteomes" id="UP000295247">
    <property type="component" value="Unassembled WGS sequence"/>
</dbReference>
<dbReference type="EC" id="3.6.1.7" evidence="2 5"/>
<evidence type="ECO:0000259" key="8">
    <source>
        <dbReference type="PROSITE" id="PS51160"/>
    </source>
</evidence>
<dbReference type="PANTHER" id="PTHR47268:SF4">
    <property type="entry name" value="ACYLPHOSPHATASE"/>
    <property type="match status" value="1"/>
</dbReference>
<dbReference type="NCBIfam" id="NF011022">
    <property type="entry name" value="PRK14451.1"/>
    <property type="match status" value="1"/>
</dbReference>
<evidence type="ECO:0000256" key="3">
    <source>
        <dbReference type="ARBA" id="ARBA00015991"/>
    </source>
</evidence>
<dbReference type="InterPro" id="IPR020456">
    <property type="entry name" value="Acylphosphatase"/>
</dbReference>
<feature type="active site" evidence="5">
    <location>
        <position position="28"/>
    </location>
</feature>
<proteinExistence type="inferred from homology"/>
<dbReference type="SUPFAM" id="SSF54975">
    <property type="entry name" value="Acylphosphatase/BLUF domain-like"/>
    <property type="match status" value="1"/>
</dbReference>
<comment type="catalytic activity">
    <reaction evidence="4 5 6">
        <text>an acyl phosphate + H2O = a carboxylate + phosphate + H(+)</text>
        <dbReference type="Rhea" id="RHEA:14965"/>
        <dbReference type="ChEBI" id="CHEBI:15377"/>
        <dbReference type="ChEBI" id="CHEBI:15378"/>
        <dbReference type="ChEBI" id="CHEBI:29067"/>
        <dbReference type="ChEBI" id="CHEBI:43474"/>
        <dbReference type="ChEBI" id="CHEBI:59918"/>
        <dbReference type="EC" id="3.6.1.7"/>
    </reaction>
</comment>
<evidence type="ECO:0000256" key="1">
    <source>
        <dbReference type="ARBA" id="ARBA00005614"/>
    </source>
</evidence>
<comment type="similarity">
    <text evidence="1 7">Belongs to the acylphosphatase family.</text>
</comment>
<dbReference type="AlphaFoldDB" id="A0A4R4ABC8"/>
<gene>
    <name evidence="9" type="ORF">EDC29_105103</name>
</gene>
<dbReference type="InterPro" id="IPR036046">
    <property type="entry name" value="Acylphosphatase-like_dom_sf"/>
</dbReference>
<evidence type="ECO:0000256" key="5">
    <source>
        <dbReference type="PROSITE-ProRule" id="PRU00520"/>
    </source>
</evidence>
<name>A0A4R4ABC8_MARGR</name>
<dbReference type="PROSITE" id="PS00150">
    <property type="entry name" value="ACYLPHOSPHATASE_1"/>
    <property type="match status" value="1"/>
</dbReference>
<evidence type="ECO:0000256" key="6">
    <source>
        <dbReference type="RuleBase" id="RU000553"/>
    </source>
</evidence>
<reference evidence="9 10" key="1">
    <citation type="submission" date="2019-03" db="EMBL/GenBank/DDBJ databases">
        <title>Genomic Encyclopedia of Type Strains, Phase IV (KMG-IV): sequencing the most valuable type-strain genomes for metagenomic binning, comparative biology and taxonomic classification.</title>
        <authorList>
            <person name="Goeker M."/>
        </authorList>
    </citation>
    <scope>NUCLEOTIDE SEQUENCE [LARGE SCALE GENOMIC DNA]</scope>
    <source>
        <strain evidence="9 10">DSM 203</strain>
    </source>
</reference>
<dbReference type="Gene3D" id="3.30.70.100">
    <property type="match status" value="1"/>
</dbReference>
<dbReference type="PANTHER" id="PTHR47268">
    <property type="entry name" value="ACYLPHOSPHATASE"/>
    <property type="match status" value="1"/>
</dbReference>
<dbReference type="PROSITE" id="PS51160">
    <property type="entry name" value="ACYLPHOSPHATASE_3"/>
    <property type="match status" value="1"/>
</dbReference>
<dbReference type="Pfam" id="PF00708">
    <property type="entry name" value="Acylphosphatase"/>
    <property type="match status" value="1"/>
</dbReference>
<protein>
    <recommendedName>
        <fullName evidence="3 5">Acylphosphatase</fullName>
        <ecNumber evidence="2 5">3.6.1.7</ecNumber>
    </recommendedName>
</protein>
<dbReference type="InterPro" id="IPR001792">
    <property type="entry name" value="Acylphosphatase-like_dom"/>
</dbReference>
<evidence type="ECO:0000313" key="9">
    <source>
        <dbReference type="EMBL" id="TCW35929.1"/>
    </source>
</evidence>
<dbReference type="InterPro" id="IPR017968">
    <property type="entry name" value="Acylphosphatase_CS"/>
</dbReference>
<dbReference type="NCBIfam" id="NF011000">
    <property type="entry name" value="PRK14426.1"/>
    <property type="match status" value="1"/>
</dbReference>
<evidence type="ECO:0000313" key="10">
    <source>
        <dbReference type="Proteomes" id="UP000295247"/>
    </source>
</evidence>
<dbReference type="PROSITE" id="PS00151">
    <property type="entry name" value="ACYLPHOSPHATASE_2"/>
    <property type="match status" value="1"/>
</dbReference>
<dbReference type="RefSeq" id="WP_132229569.1">
    <property type="nucleotide sequence ID" value="NZ_NRRH01000012.1"/>
</dbReference>
<organism evidence="9 10">
    <name type="scientific">Marichromatium gracile</name>
    <name type="common">Chromatium gracile</name>
    <dbReference type="NCBI Taxonomy" id="1048"/>
    <lineage>
        <taxon>Bacteria</taxon>
        <taxon>Pseudomonadati</taxon>
        <taxon>Pseudomonadota</taxon>
        <taxon>Gammaproteobacteria</taxon>
        <taxon>Chromatiales</taxon>
        <taxon>Chromatiaceae</taxon>
        <taxon>Marichromatium</taxon>
    </lineage>
</organism>
<evidence type="ECO:0000256" key="7">
    <source>
        <dbReference type="RuleBase" id="RU004168"/>
    </source>
</evidence>
<dbReference type="GO" id="GO:0003998">
    <property type="term" value="F:acylphosphatase activity"/>
    <property type="evidence" value="ECO:0007669"/>
    <property type="project" value="UniProtKB-EC"/>
</dbReference>
<evidence type="ECO:0000256" key="2">
    <source>
        <dbReference type="ARBA" id="ARBA00012150"/>
    </source>
</evidence>
<accession>A0A4R4ABC8</accession>
<feature type="active site" evidence="5">
    <location>
        <position position="46"/>
    </location>
</feature>
<evidence type="ECO:0000256" key="4">
    <source>
        <dbReference type="ARBA" id="ARBA00047645"/>
    </source>
</evidence>